<evidence type="ECO:0000313" key="3">
    <source>
        <dbReference type="Proteomes" id="UP001140510"/>
    </source>
</evidence>
<name>A0A9W8ZF21_9PLEO</name>
<protein>
    <submittedName>
        <fullName evidence="2">Uncharacterized protein</fullName>
    </submittedName>
</protein>
<comment type="caution">
    <text evidence="2">The sequence shown here is derived from an EMBL/GenBank/DDBJ whole genome shotgun (WGS) entry which is preliminary data.</text>
</comment>
<dbReference type="AlphaFoldDB" id="A0A9W8ZF21"/>
<feature type="region of interest" description="Disordered" evidence="1">
    <location>
        <begin position="197"/>
        <end position="248"/>
    </location>
</feature>
<dbReference type="OrthoDB" id="3737134at2759"/>
<accession>A0A9W8ZF21</accession>
<sequence>MTIARPKQTVPVLAYLTSQPLSTLCYMRVFQKDDKQLSFALYVPVSLYRAEEKQLFVLQYDAGNLQNRSPAALDSASAHIPRDRVKEFTRNTQSDTTTLTLNLKQPAPIWCPLNQVIAPQSTTASATAFGELVELAKATVVHLVFDYKWVTGTQQAVIQRLIKGKVRLEGYSLNKHFTKKWEVKDWTHFAPAIAPAIAPADPPEASNKRARPVSGSTSPSPPLKRAFLDDANAPSPTEVASTPPEYAKRDSEADFQTQAIRHVVLRELPAVVAAVLPAALAAALPAALAAALPAVFAAPDPHMNSFDSDASTYPKIELTTAGAAFVPHLLAHLQPQIQDIVNRALSYTRTQRENVELAFEEDVDEKKLELHEITEAGKMELERTVAHNTDAFRHQLREDGDDIAIDVEDQ</sequence>
<keyword evidence="3" id="KW-1185">Reference proteome</keyword>
<dbReference type="EMBL" id="JAPEVA010000048">
    <property type="protein sequence ID" value="KAJ4403832.1"/>
    <property type="molecule type" value="Genomic_DNA"/>
</dbReference>
<evidence type="ECO:0000256" key="1">
    <source>
        <dbReference type="SAM" id="MobiDB-lite"/>
    </source>
</evidence>
<dbReference type="Proteomes" id="UP001140510">
    <property type="component" value="Unassembled WGS sequence"/>
</dbReference>
<reference evidence="2" key="1">
    <citation type="submission" date="2022-10" db="EMBL/GenBank/DDBJ databases">
        <title>Tapping the CABI collections for fungal endophytes: first genome assemblies for Collariella, Neodidymelliopsis, Ascochyta clinopodiicola, Didymella pomorum, Didymosphaeria variabile, Neocosmospora piperis and Neocucurbitaria cava.</title>
        <authorList>
            <person name="Hill R."/>
        </authorList>
    </citation>
    <scope>NUCLEOTIDE SEQUENCE</scope>
    <source>
        <strain evidence="2">IMI 355091</strain>
    </source>
</reference>
<proteinExistence type="predicted"/>
<organism evidence="2 3">
    <name type="scientific">Didymella pomorum</name>
    <dbReference type="NCBI Taxonomy" id="749634"/>
    <lineage>
        <taxon>Eukaryota</taxon>
        <taxon>Fungi</taxon>
        <taxon>Dikarya</taxon>
        <taxon>Ascomycota</taxon>
        <taxon>Pezizomycotina</taxon>
        <taxon>Dothideomycetes</taxon>
        <taxon>Pleosporomycetidae</taxon>
        <taxon>Pleosporales</taxon>
        <taxon>Pleosporineae</taxon>
        <taxon>Didymellaceae</taxon>
        <taxon>Didymella</taxon>
    </lineage>
</organism>
<feature type="non-terminal residue" evidence="2">
    <location>
        <position position="410"/>
    </location>
</feature>
<gene>
    <name evidence="2" type="ORF">N0V91_006345</name>
</gene>
<evidence type="ECO:0000313" key="2">
    <source>
        <dbReference type="EMBL" id="KAJ4403832.1"/>
    </source>
</evidence>